<gene>
    <name evidence="2" type="ORF">NKI27_08215</name>
</gene>
<dbReference type="Gene3D" id="3.40.190.80">
    <property type="match status" value="1"/>
</dbReference>
<name>A0ABY6N6Q5_9ALTE</name>
<dbReference type="Pfam" id="PF00459">
    <property type="entry name" value="Inositol_P"/>
    <property type="match status" value="1"/>
</dbReference>
<reference evidence="2" key="1">
    <citation type="submission" date="2022-06" db="EMBL/GenBank/DDBJ databases">
        <title>Alkalimarinus sp. nov., isolated from gut of a Alitta virens.</title>
        <authorList>
            <person name="Yang A.I."/>
            <person name="Shin N.-R."/>
        </authorList>
    </citation>
    <scope>NUCLEOTIDE SEQUENCE</scope>
    <source>
        <strain evidence="2">A2M4</strain>
    </source>
</reference>
<dbReference type="PANTHER" id="PTHR20854:SF4">
    <property type="entry name" value="INOSITOL-1-MONOPHOSPHATASE-RELATED"/>
    <property type="match status" value="1"/>
</dbReference>
<dbReference type="PRINTS" id="PR00377">
    <property type="entry name" value="IMPHPHTASES"/>
</dbReference>
<accession>A0ABY6N6Q5</accession>
<evidence type="ECO:0008006" key="4">
    <source>
        <dbReference type="Google" id="ProtNLM"/>
    </source>
</evidence>
<dbReference type="RefSeq" id="WP_265049181.1">
    <property type="nucleotide sequence ID" value="NZ_CP100390.1"/>
</dbReference>
<evidence type="ECO:0000313" key="3">
    <source>
        <dbReference type="Proteomes" id="UP001163739"/>
    </source>
</evidence>
<protein>
    <recommendedName>
        <fullName evidence="4">Inositol monophosphatase</fullName>
    </recommendedName>
</protein>
<organism evidence="2 3">
    <name type="scientific">Alkalimarinus alittae</name>
    <dbReference type="NCBI Taxonomy" id="2961619"/>
    <lineage>
        <taxon>Bacteria</taxon>
        <taxon>Pseudomonadati</taxon>
        <taxon>Pseudomonadota</taxon>
        <taxon>Gammaproteobacteria</taxon>
        <taxon>Alteromonadales</taxon>
        <taxon>Alteromonadaceae</taxon>
        <taxon>Alkalimarinus</taxon>
    </lineage>
</organism>
<proteinExistence type="inferred from homology"/>
<dbReference type="Proteomes" id="UP001163739">
    <property type="component" value="Chromosome"/>
</dbReference>
<dbReference type="InterPro" id="IPR000760">
    <property type="entry name" value="Inositol_monophosphatase-like"/>
</dbReference>
<sequence>MQPVINIALRAARQANEYILQTLDKQPVSFSDPEACAKQISNLENTVYRVFFDALKKAYPAHHIGEPGEPISSEHENSWSISLIHSPENMLRNLPFTGYSITCQQKGKIEHALFINPITDDEFSASRGHGAVLNGKRIRASDIRNLGQSLITSNLLENTRKMDNPHVGMDLTSDLIQATFSIRATGCEAADLAYVAAGQLDAAILTDVDMSELPAVLLICQEAGVLTGDFKGTPTTAGTKRIIAANSKLFKSLTQKVHNYNARF</sequence>
<dbReference type="EMBL" id="CP100390">
    <property type="protein sequence ID" value="UZE97705.1"/>
    <property type="molecule type" value="Genomic_DNA"/>
</dbReference>
<keyword evidence="3" id="KW-1185">Reference proteome</keyword>
<dbReference type="PANTHER" id="PTHR20854">
    <property type="entry name" value="INOSITOL MONOPHOSPHATASE"/>
    <property type="match status" value="1"/>
</dbReference>
<evidence type="ECO:0000256" key="1">
    <source>
        <dbReference type="ARBA" id="ARBA00009759"/>
    </source>
</evidence>
<dbReference type="SUPFAM" id="SSF56655">
    <property type="entry name" value="Carbohydrate phosphatase"/>
    <property type="match status" value="1"/>
</dbReference>
<evidence type="ECO:0000313" key="2">
    <source>
        <dbReference type="EMBL" id="UZE97705.1"/>
    </source>
</evidence>
<comment type="similarity">
    <text evidence="1">Belongs to the inositol monophosphatase superfamily.</text>
</comment>
<dbReference type="Gene3D" id="3.30.540.10">
    <property type="entry name" value="Fructose-1,6-Bisphosphatase, subunit A, domain 1"/>
    <property type="match status" value="1"/>
</dbReference>